<dbReference type="OrthoDB" id="1927112at2759"/>
<gene>
    <name evidence="1" type="ORF">Bca52824_069933</name>
</gene>
<dbReference type="Gene3D" id="3.30.310.80">
    <property type="entry name" value="Kinase associated domain 1, KA1"/>
    <property type="match status" value="1"/>
</dbReference>
<protein>
    <submittedName>
        <fullName evidence="1">Uncharacterized protein</fullName>
    </submittedName>
</protein>
<dbReference type="Proteomes" id="UP000886595">
    <property type="component" value="Unassembled WGS sequence"/>
</dbReference>
<dbReference type="EMBL" id="JAAMPC010000014">
    <property type="protein sequence ID" value="KAG2262854.1"/>
    <property type="molecule type" value="Genomic_DNA"/>
</dbReference>
<evidence type="ECO:0000313" key="1">
    <source>
        <dbReference type="EMBL" id="KAG2262854.1"/>
    </source>
</evidence>
<dbReference type="AlphaFoldDB" id="A0A8X7Q8A3"/>
<proteinExistence type="predicted"/>
<organism evidence="1 2">
    <name type="scientific">Brassica carinata</name>
    <name type="common">Ethiopian mustard</name>
    <name type="synonym">Abyssinian cabbage</name>
    <dbReference type="NCBI Taxonomy" id="52824"/>
    <lineage>
        <taxon>Eukaryota</taxon>
        <taxon>Viridiplantae</taxon>
        <taxon>Streptophyta</taxon>
        <taxon>Embryophyta</taxon>
        <taxon>Tracheophyta</taxon>
        <taxon>Spermatophyta</taxon>
        <taxon>Magnoliopsida</taxon>
        <taxon>eudicotyledons</taxon>
        <taxon>Gunneridae</taxon>
        <taxon>Pentapetalae</taxon>
        <taxon>rosids</taxon>
        <taxon>malvids</taxon>
        <taxon>Brassicales</taxon>
        <taxon>Brassicaceae</taxon>
        <taxon>Brassiceae</taxon>
        <taxon>Brassica</taxon>
    </lineage>
</organism>
<comment type="caution">
    <text evidence="1">The sequence shown here is derived from an EMBL/GenBank/DDBJ whole genome shotgun (WGS) entry which is preliminary data.</text>
</comment>
<evidence type="ECO:0000313" key="2">
    <source>
        <dbReference type="Proteomes" id="UP000886595"/>
    </source>
</evidence>
<keyword evidence="2" id="KW-1185">Reference proteome</keyword>
<accession>A0A8X7Q8A3</accession>
<sequence>MHMMEHETRIHCLLNAFDLIILSQILNQLFLTVESVLIGLHEASYQIHLKQASKRSSFKHGRCVTVHGGFKKHIQNYKMIVEGLSANKSSQFYVILEVSFSAFTYSHSLTSLQISRFNDVLQLYKTLCITLDDIIWKPPDASARNRATKSKSKRR</sequence>
<reference evidence="1 2" key="1">
    <citation type="submission" date="2020-02" db="EMBL/GenBank/DDBJ databases">
        <authorList>
            <person name="Ma Q."/>
            <person name="Huang Y."/>
            <person name="Song X."/>
            <person name="Pei D."/>
        </authorList>
    </citation>
    <scope>NUCLEOTIDE SEQUENCE [LARGE SCALE GENOMIC DNA]</scope>
    <source>
        <strain evidence="1">Sxm20200214</strain>
        <tissue evidence="1">Leaf</tissue>
    </source>
</reference>
<name>A0A8X7Q8A3_BRACI</name>